<sequence>MITDDEWNLIADLIEVLLSFAEVTEDLVGNKYVTNSICVLMLMEIIKTVTTGLSYNQDSDEKDDAFESNDVEEEEQDSTLKSKINEPLNTFGLLNLRIDTKHQLQKLFEKERKNCQPSCPSITNSSTQSKTSKKKEDSDGTAFQT</sequence>
<feature type="compositionally biased region" description="Acidic residues" evidence="1">
    <location>
        <begin position="58"/>
        <end position="77"/>
    </location>
</feature>
<evidence type="ECO:0000256" key="1">
    <source>
        <dbReference type="SAM" id="MobiDB-lite"/>
    </source>
</evidence>
<reference evidence="2" key="1">
    <citation type="submission" date="2013-07" db="EMBL/GenBank/DDBJ databases">
        <title>The genome of an arbuscular mycorrhizal fungus provides insights into the evolution of the oldest plant symbiosis.</title>
        <authorList>
            <consortium name="DOE Joint Genome Institute"/>
            <person name="Tisserant E."/>
            <person name="Malbreil M."/>
            <person name="Kuo A."/>
            <person name="Kohler A."/>
            <person name="Symeonidi A."/>
            <person name="Balestrini R."/>
            <person name="Charron P."/>
            <person name="Duensing N."/>
            <person name="Frei-dit-Frey N."/>
            <person name="Gianinazzi-Pearson V."/>
            <person name="Gilbert B."/>
            <person name="Handa Y."/>
            <person name="Hijri M."/>
            <person name="Kaul R."/>
            <person name="Kawaguchi M."/>
            <person name="Krajinski F."/>
            <person name="Lammers P."/>
            <person name="Lapierre D."/>
            <person name="Masclaux F.G."/>
            <person name="Murat C."/>
            <person name="Morin E."/>
            <person name="Ndikumana S."/>
            <person name="Pagni M."/>
            <person name="Petitpierre D."/>
            <person name="Requena N."/>
            <person name="Rosikiewicz P."/>
            <person name="Riley R."/>
            <person name="Saito K."/>
            <person name="San Clemente H."/>
            <person name="Shapiro H."/>
            <person name="van Tuinen D."/>
            <person name="Becard G."/>
            <person name="Bonfante P."/>
            <person name="Paszkowski U."/>
            <person name="Shachar-Hill Y."/>
            <person name="Young J.P."/>
            <person name="Sanders I.R."/>
            <person name="Henrissat B."/>
            <person name="Rensing S.A."/>
            <person name="Grigoriev I.V."/>
            <person name="Corradi N."/>
            <person name="Roux C."/>
            <person name="Martin F."/>
        </authorList>
    </citation>
    <scope>NUCLEOTIDE SEQUENCE</scope>
    <source>
        <strain evidence="2">DAOM 197198</strain>
    </source>
</reference>
<name>U9U885_RHIID</name>
<dbReference type="HOGENOM" id="CLU_1787818_0_0_1"/>
<organism evidence="2">
    <name type="scientific">Rhizophagus irregularis (strain DAOM 181602 / DAOM 197198 / MUCL 43194)</name>
    <name type="common">Arbuscular mycorrhizal fungus</name>
    <name type="synonym">Glomus intraradices</name>
    <dbReference type="NCBI Taxonomy" id="747089"/>
    <lineage>
        <taxon>Eukaryota</taxon>
        <taxon>Fungi</taxon>
        <taxon>Fungi incertae sedis</taxon>
        <taxon>Mucoromycota</taxon>
        <taxon>Glomeromycotina</taxon>
        <taxon>Glomeromycetes</taxon>
        <taxon>Glomerales</taxon>
        <taxon>Glomeraceae</taxon>
        <taxon>Rhizophagus</taxon>
    </lineage>
</organism>
<dbReference type="AlphaFoldDB" id="U9U885"/>
<feature type="region of interest" description="Disordered" evidence="1">
    <location>
        <begin position="55"/>
        <end position="82"/>
    </location>
</feature>
<feature type="compositionally biased region" description="Low complexity" evidence="1">
    <location>
        <begin position="121"/>
        <end position="130"/>
    </location>
</feature>
<proteinExistence type="predicted"/>
<dbReference type="EMBL" id="KI280926">
    <property type="protein sequence ID" value="ESA16609.1"/>
    <property type="molecule type" value="Genomic_DNA"/>
</dbReference>
<feature type="region of interest" description="Disordered" evidence="1">
    <location>
        <begin position="112"/>
        <end position="145"/>
    </location>
</feature>
<evidence type="ECO:0000313" key="2">
    <source>
        <dbReference type="EMBL" id="ESA16609.1"/>
    </source>
</evidence>
<protein>
    <submittedName>
        <fullName evidence="2">Uncharacterized protein</fullName>
    </submittedName>
</protein>
<gene>
    <name evidence="2" type="ORF">GLOINDRAFT_22653</name>
</gene>
<accession>U9U885</accession>